<dbReference type="Proteomes" id="UP000006727">
    <property type="component" value="Chromosome 7"/>
</dbReference>
<name>A0A2K1KBI3_PHYPA</name>
<protein>
    <submittedName>
        <fullName evidence="1 2">Uncharacterized protein</fullName>
    </submittedName>
</protein>
<evidence type="ECO:0000313" key="2">
    <source>
        <dbReference type="EnsemblPlants" id="PAC:32924254.CDS.1"/>
    </source>
</evidence>
<evidence type="ECO:0000313" key="1">
    <source>
        <dbReference type="EMBL" id="PNR51131.1"/>
    </source>
</evidence>
<reference evidence="1 3" key="1">
    <citation type="journal article" date="2008" name="Science">
        <title>The Physcomitrella genome reveals evolutionary insights into the conquest of land by plants.</title>
        <authorList>
            <person name="Rensing S."/>
            <person name="Lang D."/>
            <person name="Zimmer A."/>
            <person name="Terry A."/>
            <person name="Salamov A."/>
            <person name="Shapiro H."/>
            <person name="Nishiyama T."/>
            <person name="Perroud P.-F."/>
            <person name="Lindquist E."/>
            <person name="Kamisugi Y."/>
            <person name="Tanahashi T."/>
            <person name="Sakakibara K."/>
            <person name="Fujita T."/>
            <person name="Oishi K."/>
            <person name="Shin-I T."/>
            <person name="Kuroki Y."/>
            <person name="Toyoda A."/>
            <person name="Suzuki Y."/>
            <person name="Hashimoto A."/>
            <person name="Yamaguchi K."/>
            <person name="Sugano A."/>
            <person name="Kohara Y."/>
            <person name="Fujiyama A."/>
            <person name="Anterola A."/>
            <person name="Aoki S."/>
            <person name="Ashton N."/>
            <person name="Barbazuk W.B."/>
            <person name="Barker E."/>
            <person name="Bennetzen J."/>
            <person name="Bezanilla M."/>
            <person name="Blankenship R."/>
            <person name="Cho S.H."/>
            <person name="Dutcher S."/>
            <person name="Estelle M."/>
            <person name="Fawcett J.A."/>
            <person name="Gundlach H."/>
            <person name="Hanada K."/>
            <person name="Heyl A."/>
            <person name="Hicks K.A."/>
            <person name="Hugh J."/>
            <person name="Lohr M."/>
            <person name="Mayer K."/>
            <person name="Melkozernov A."/>
            <person name="Murata T."/>
            <person name="Nelson D."/>
            <person name="Pils B."/>
            <person name="Prigge M."/>
            <person name="Reiss B."/>
            <person name="Renner T."/>
            <person name="Rombauts S."/>
            <person name="Rushton P."/>
            <person name="Sanderfoot A."/>
            <person name="Schween G."/>
            <person name="Shiu S.-H."/>
            <person name="Stueber K."/>
            <person name="Theodoulou F.L."/>
            <person name="Tu H."/>
            <person name="Van de Peer Y."/>
            <person name="Verrier P.J."/>
            <person name="Waters E."/>
            <person name="Wood A."/>
            <person name="Yang L."/>
            <person name="Cove D."/>
            <person name="Cuming A."/>
            <person name="Hasebe M."/>
            <person name="Lucas S."/>
            <person name="Mishler D.B."/>
            <person name="Reski R."/>
            <person name="Grigoriev I."/>
            <person name="Quatrano R.S."/>
            <person name="Boore J.L."/>
        </authorList>
    </citation>
    <scope>NUCLEOTIDE SEQUENCE [LARGE SCALE GENOMIC DNA]</scope>
    <source>
        <strain evidence="2 3">cv. Gransden 2004</strain>
    </source>
</reference>
<accession>A0A2K1KBI3</accession>
<dbReference type="Gramene" id="Pp3c7_12763V3.1">
    <property type="protein sequence ID" value="PAC:32924254.CDS.1"/>
    <property type="gene ID" value="Pp3c7_12763"/>
</dbReference>
<dbReference type="EMBL" id="ABEU02000007">
    <property type="protein sequence ID" value="PNR51131.1"/>
    <property type="molecule type" value="Genomic_DNA"/>
</dbReference>
<evidence type="ECO:0000313" key="3">
    <source>
        <dbReference type="Proteomes" id="UP000006727"/>
    </source>
</evidence>
<reference evidence="2" key="3">
    <citation type="submission" date="2020-12" db="UniProtKB">
        <authorList>
            <consortium name="EnsemblPlants"/>
        </authorList>
    </citation>
    <scope>IDENTIFICATION</scope>
</reference>
<keyword evidence="3" id="KW-1185">Reference proteome</keyword>
<dbReference type="AlphaFoldDB" id="A0A2K1KBI3"/>
<proteinExistence type="predicted"/>
<reference evidence="1 3" key="2">
    <citation type="journal article" date="2018" name="Plant J.">
        <title>The Physcomitrella patens chromosome-scale assembly reveals moss genome structure and evolution.</title>
        <authorList>
            <person name="Lang D."/>
            <person name="Ullrich K.K."/>
            <person name="Murat F."/>
            <person name="Fuchs J."/>
            <person name="Jenkins J."/>
            <person name="Haas F.B."/>
            <person name="Piednoel M."/>
            <person name="Gundlach H."/>
            <person name="Van Bel M."/>
            <person name="Meyberg R."/>
            <person name="Vives C."/>
            <person name="Morata J."/>
            <person name="Symeonidi A."/>
            <person name="Hiss M."/>
            <person name="Muchero W."/>
            <person name="Kamisugi Y."/>
            <person name="Saleh O."/>
            <person name="Blanc G."/>
            <person name="Decker E.L."/>
            <person name="van Gessel N."/>
            <person name="Grimwood J."/>
            <person name="Hayes R.D."/>
            <person name="Graham S.W."/>
            <person name="Gunter L.E."/>
            <person name="McDaniel S.F."/>
            <person name="Hoernstein S.N.W."/>
            <person name="Larsson A."/>
            <person name="Li F.W."/>
            <person name="Perroud P.F."/>
            <person name="Phillips J."/>
            <person name="Ranjan P."/>
            <person name="Rokshar D.S."/>
            <person name="Rothfels C.J."/>
            <person name="Schneider L."/>
            <person name="Shu S."/>
            <person name="Stevenson D.W."/>
            <person name="Thummler F."/>
            <person name="Tillich M."/>
            <person name="Villarreal Aguilar J.C."/>
            <person name="Widiez T."/>
            <person name="Wong G.K."/>
            <person name="Wymore A."/>
            <person name="Zhang Y."/>
            <person name="Zimmer A.D."/>
            <person name="Quatrano R.S."/>
            <person name="Mayer K.F.X."/>
            <person name="Goodstein D."/>
            <person name="Casacuberta J.M."/>
            <person name="Vandepoele K."/>
            <person name="Reski R."/>
            <person name="Cuming A.C."/>
            <person name="Tuskan G.A."/>
            <person name="Maumus F."/>
            <person name="Salse J."/>
            <person name="Schmutz J."/>
            <person name="Rensing S.A."/>
        </authorList>
    </citation>
    <scope>NUCLEOTIDE SEQUENCE [LARGE SCALE GENOMIC DNA]</scope>
    <source>
        <strain evidence="2 3">cv. Gransden 2004</strain>
    </source>
</reference>
<gene>
    <name evidence="1" type="ORF">PHYPA_010317</name>
</gene>
<dbReference type="InParanoid" id="A0A2K1KBI3"/>
<organism evidence="1">
    <name type="scientific">Physcomitrium patens</name>
    <name type="common">Spreading-leaved earth moss</name>
    <name type="synonym">Physcomitrella patens</name>
    <dbReference type="NCBI Taxonomy" id="3218"/>
    <lineage>
        <taxon>Eukaryota</taxon>
        <taxon>Viridiplantae</taxon>
        <taxon>Streptophyta</taxon>
        <taxon>Embryophyta</taxon>
        <taxon>Bryophyta</taxon>
        <taxon>Bryophytina</taxon>
        <taxon>Bryopsida</taxon>
        <taxon>Funariidae</taxon>
        <taxon>Funariales</taxon>
        <taxon>Funariaceae</taxon>
        <taxon>Physcomitrium</taxon>
    </lineage>
</organism>
<dbReference type="EnsemblPlants" id="Pp3c7_12763V3.1">
    <property type="protein sequence ID" value="PAC:32924254.CDS.1"/>
    <property type="gene ID" value="Pp3c7_12763"/>
</dbReference>
<sequence length="128" mass="14717">MPEEHRIVVLPPHQKFGRFRHQLGLFLRLESSNPNLSNIPWKISTNLSSQFYRPLSWSVSTRASKSRCPQPQSSRVHSCPLRHQVRLRAPPFLKPLCCCCSEERKRRTLLLFLRPPSSSAATNPNTST</sequence>